<keyword evidence="4" id="KW-1185">Reference proteome</keyword>
<dbReference type="Proteomes" id="UP001611450">
    <property type="component" value="Unassembled WGS sequence"/>
</dbReference>
<keyword evidence="3" id="KW-0378">Hydrolase</keyword>
<reference evidence="3 4" key="1">
    <citation type="submission" date="2024-10" db="EMBL/GenBank/DDBJ databases">
        <title>The Natural Products Discovery Center: Release of the First 8490 Sequenced Strains for Exploring Actinobacteria Biosynthetic Diversity.</title>
        <authorList>
            <person name="Kalkreuter E."/>
            <person name="Kautsar S.A."/>
            <person name="Yang D."/>
            <person name="Bader C.D."/>
            <person name="Teijaro C.N."/>
            <person name="Fluegel L."/>
            <person name="Davis C.M."/>
            <person name="Simpson J.R."/>
            <person name="Lauterbach L."/>
            <person name="Steele A.D."/>
            <person name="Gui C."/>
            <person name="Meng S."/>
            <person name="Li G."/>
            <person name="Viehrig K."/>
            <person name="Ye F."/>
            <person name="Su P."/>
            <person name="Kiefer A.F."/>
            <person name="Nichols A."/>
            <person name="Cepeda A.J."/>
            <person name="Yan W."/>
            <person name="Fan B."/>
            <person name="Jiang Y."/>
            <person name="Adhikari A."/>
            <person name="Zheng C.-J."/>
            <person name="Schuster L."/>
            <person name="Cowan T.M."/>
            <person name="Smanski M.J."/>
            <person name="Chevrette M.G."/>
            <person name="De Carvalho L.P.S."/>
            <person name="Shen B."/>
        </authorList>
    </citation>
    <scope>NUCLEOTIDE SEQUENCE [LARGE SCALE GENOMIC DNA]</scope>
    <source>
        <strain evidence="3 4">NPDC019626</strain>
    </source>
</reference>
<dbReference type="InterPro" id="IPR003615">
    <property type="entry name" value="HNH_nuc"/>
</dbReference>
<comment type="caution">
    <text evidence="3">The sequence shown here is derived from an EMBL/GenBank/DDBJ whole genome shotgun (WGS) entry which is preliminary data.</text>
</comment>
<protein>
    <submittedName>
        <fullName evidence="3">HNH endonuclease</fullName>
    </submittedName>
</protein>
<keyword evidence="3" id="KW-0255">Endonuclease</keyword>
<organism evidence="3 4">
    <name type="scientific">Nocardia beijingensis</name>
    <dbReference type="NCBI Taxonomy" id="95162"/>
    <lineage>
        <taxon>Bacteria</taxon>
        <taxon>Bacillati</taxon>
        <taxon>Actinomycetota</taxon>
        <taxon>Actinomycetes</taxon>
        <taxon>Mycobacteriales</taxon>
        <taxon>Nocardiaceae</taxon>
        <taxon>Nocardia</taxon>
    </lineage>
</organism>
<dbReference type="SMART" id="SM00507">
    <property type="entry name" value="HNHc"/>
    <property type="match status" value="1"/>
</dbReference>
<accession>A0ABW7WGV9</accession>
<dbReference type="Pfam" id="PF01844">
    <property type="entry name" value="HNH"/>
    <property type="match status" value="1"/>
</dbReference>
<feature type="compositionally biased region" description="Basic and acidic residues" evidence="1">
    <location>
        <begin position="301"/>
        <end position="311"/>
    </location>
</feature>
<feature type="region of interest" description="Disordered" evidence="1">
    <location>
        <begin position="291"/>
        <end position="311"/>
    </location>
</feature>
<proteinExistence type="predicted"/>
<feature type="domain" description="HNH nuclease" evidence="2">
    <location>
        <begin position="209"/>
        <end position="270"/>
    </location>
</feature>
<keyword evidence="3" id="KW-0540">Nuclease</keyword>
<gene>
    <name evidence="3" type="ORF">ACH47G_17105</name>
</gene>
<dbReference type="InterPro" id="IPR002711">
    <property type="entry name" value="HNH"/>
</dbReference>
<evidence type="ECO:0000313" key="3">
    <source>
        <dbReference type="EMBL" id="MFI2322206.1"/>
    </source>
</evidence>
<evidence type="ECO:0000313" key="4">
    <source>
        <dbReference type="Proteomes" id="UP001611450"/>
    </source>
</evidence>
<dbReference type="EMBL" id="JBIRXV010000003">
    <property type="protein sequence ID" value="MFI2322206.1"/>
    <property type="molecule type" value="Genomic_DNA"/>
</dbReference>
<sequence length="311" mass="33051">MKVIDASGRLLDAEYSVAPDGGRLALILESSSGRGKGQPRRNGEYGPALELLLDRLKQQKAVLVSALVDSQNTLSLPEAARRLIDGPVELVGVADIPAFCKTLREAQRPIGQKSAATKRGNNVKRMRLLLDVPGYGPQDHGLLATDLAAADEMPAEEAGRLVDAIIATGPAADSGTAYRRCLELVERRAAGTGGGRHAVTTSKPVRLQAARRAVLIRSGGRCENPDCGQVAPDVTDRGLPVLEVDHVEDIAKGGRDHPEQMIALCPNCHAVKTRGKTRHAMYPKLLAAAARRHNEQTAAAGDDHETSSQVA</sequence>
<dbReference type="GO" id="GO:0004519">
    <property type="term" value="F:endonuclease activity"/>
    <property type="evidence" value="ECO:0007669"/>
    <property type="project" value="UniProtKB-KW"/>
</dbReference>
<evidence type="ECO:0000256" key="1">
    <source>
        <dbReference type="SAM" id="MobiDB-lite"/>
    </source>
</evidence>
<dbReference type="CDD" id="cd00085">
    <property type="entry name" value="HNHc"/>
    <property type="match status" value="1"/>
</dbReference>
<name>A0ABW7WGV9_9NOCA</name>
<dbReference type="Gene3D" id="1.10.30.50">
    <property type="match status" value="1"/>
</dbReference>
<dbReference type="RefSeq" id="WP_396947274.1">
    <property type="nucleotide sequence ID" value="NZ_JBIRXV010000003.1"/>
</dbReference>
<evidence type="ECO:0000259" key="2">
    <source>
        <dbReference type="SMART" id="SM00507"/>
    </source>
</evidence>